<dbReference type="PROSITE" id="PS00041">
    <property type="entry name" value="HTH_ARAC_FAMILY_1"/>
    <property type="match status" value="1"/>
</dbReference>
<dbReference type="Gene3D" id="1.10.10.60">
    <property type="entry name" value="Homeodomain-like"/>
    <property type="match status" value="1"/>
</dbReference>
<dbReference type="RefSeq" id="WP_120602051.1">
    <property type="nucleotide sequence ID" value="NZ_JABFJX010000008.1"/>
</dbReference>
<proteinExistence type="predicted"/>
<accession>A0A3A8KDC8</accession>
<sequence length="71" mass="7658">MRVAAVQERLASGDPASLLTMALDAGFASKASFNRIFREHTGLSPSAWRTAQQTKNRTPPGLETTDEEVPA</sequence>
<dbReference type="SUPFAM" id="SSF46689">
    <property type="entry name" value="Homeodomain-like"/>
    <property type="match status" value="1"/>
</dbReference>
<evidence type="ECO:0000313" key="7">
    <source>
        <dbReference type="Proteomes" id="UP000268313"/>
    </source>
</evidence>
<gene>
    <name evidence="6" type="ORF">D7X32_08735</name>
</gene>
<dbReference type="GO" id="GO:0043565">
    <property type="term" value="F:sequence-specific DNA binding"/>
    <property type="evidence" value="ECO:0007669"/>
    <property type="project" value="InterPro"/>
</dbReference>
<keyword evidence="2" id="KW-0238">DNA-binding</keyword>
<reference evidence="7" key="1">
    <citation type="submission" date="2018-09" db="EMBL/GenBank/DDBJ databases">
        <authorList>
            <person name="Livingstone P.G."/>
            <person name="Whitworth D.E."/>
        </authorList>
    </citation>
    <scope>NUCLEOTIDE SEQUENCE [LARGE SCALE GENOMIC DNA]</scope>
    <source>
        <strain evidence="7">CA043D</strain>
    </source>
</reference>
<dbReference type="InterPro" id="IPR018060">
    <property type="entry name" value="HTH_AraC"/>
</dbReference>
<name>A0A3A8KDC8_9BACT</name>
<evidence type="ECO:0000256" key="2">
    <source>
        <dbReference type="ARBA" id="ARBA00023125"/>
    </source>
</evidence>
<dbReference type="Proteomes" id="UP000268313">
    <property type="component" value="Unassembled WGS sequence"/>
</dbReference>
<keyword evidence="1" id="KW-0805">Transcription regulation</keyword>
<keyword evidence="7" id="KW-1185">Reference proteome</keyword>
<dbReference type="InterPro" id="IPR020449">
    <property type="entry name" value="Tscrpt_reg_AraC-type_HTH"/>
</dbReference>
<evidence type="ECO:0000256" key="1">
    <source>
        <dbReference type="ARBA" id="ARBA00023015"/>
    </source>
</evidence>
<dbReference type="InterPro" id="IPR018062">
    <property type="entry name" value="HTH_AraC-typ_CS"/>
</dbReference>
<dbReference type="Pfam" id="PF12833">
    <property type="entry name" value="HTH_18"/>
    <property type="match status" value="1"/>
</dbReference>
<evidence type="ECO:0000256" key="4">
    <source>
        <dbReference type="SAM" id="MobiDB-lite"/>
    </source>
</evidence>
<dbReference type="PROSITE" id="PS01124">
    <property type="entry name" value="HTH_ARAC_FAMILY_2"/>
    <property type="match status" value="1"/>
</dbReference>
<feature type="domain" description="HTH araC/xylS-type" evidence="5">
    <location>
        <begin position="1"/>
        <end position="51"/>
    </location>
</feature>
<dbReference type="PRINTS" id="PR00032">
    <property type="entry name" value="HTHARAC"/>
</dbReference>
<evidence type="ECO:0000259" key="5">
    <source>
        <dbReference type="PROSITE" id="PS01124"/>
    </source>
</evidence>
<evidence type="ECO:0000313" key="6">
    <source>
        <dbReference type="EMBL" id="RKH05169.1"/>
    </source>
</evidence>
<keyword evidence="3" id="KW-0804">Transcription</keyword>
<dbReference type="AlphaFoldDB" id="A0A3A8KDC8"/>
<feature type="region of interest" description="Disordered" evidence="4">
    <location>
        <begin position="44"/>
        <end position="71"/>
    </location>
</feature>
<dbReference type="EMBL" id="RAWE01000021">
    <property type="protein sequence ID" value="RKH05169.1"/>
    <property type="molecule type" value="Genomic_DNA"/>
</dbReference>
<organism evidence="6 7">
    <name type="scientific">Corallococcus carmarthensis</name>
    <dbReference type="NCBI Taxonomy" id="2316728"/>
    <lineage>
        <taxon>Bacteria</taxon>
        <taxon>Pseudomonadati</taxon>
        <taxon>Myxococcota</taxon>
        <taxon>Myxococcia</taxon>
        <taxon>Myxococcales</taxon>
        <taxon>Cystobacterineae</taxon>
        <taxon>Myxococcaceae</taxon>
        <taxon>Corallococcus</taxon>
    </lineage>
</organism>
<comment type="caution">
    <text evidence="6">The sequence shown here is derived from an EMBL/GenBank/DDBJ whole genome shotgun (WGS) entry which is preliminary data.</text>
</comment>
<dbReference type="GO" id="GO:0003700">
    <property type="term" value="F:DNA-binding transcription factor activity"/>
    <property type="evidence" value="ECO:0007669"/>
    <property type="project" value="InterPro"/>
</dbReference>
<feature type="compositionally biased region" description="Polar residues" evidence="4">
    <location>
        <begin position="44"/>
        <end position="57"/>
    </location>
</feature>
<protein>
    <submittedName>
        <fullName evidence="6">AraC family transcriptional regulator</fullName>
    </submittedName>
</protein>
<dbReference type="InterPro" id="IPR009057">
    <property type="entry name" value="Homeodomain-like_sf"/>
</dbReference>
<evidence type="ECO:0000256" key="3">
    <source>
        <dbReference type="ARBA" id="ARBA00023163"/>
    </source>
</evidence>